<dbReference type="VEuPathDB" id="FungiDB:C5L36_0E00880"/>
<feature type="domain" description="Gamma tubulin complex component C-terminal" evidence="6">
    <location>
        <begin position="276"/>
        <end position="592"/>
    </location>
</feature>
<evidence type="ECO:0000259" key="7">
    <source>
        <dbReference type="Pfam" id="PF17681"/>
    </source>
</evidence>
<dbReference type="GO" id="GO:0051011">
    <property type="term" value="F:microtubule minus-end binding"/>
    <property type="evidence" value="ECO:0007669"/>
    <property type="project" value="TreeGrafter"/>
</dbReference>
<dbReference type="GO" id="GO:0043015">
    <property type="term" value="F:gamma-tubulin binding"/>
    <property type="evidence" value="ECO:0007669"/>
    <property type="project" value="InterPro"/>
</dbReference>
<accession>A0A099P788</accession>
<evidence type="ECO:0000256" key="2">
    <source>
        <dbReference type="ARBA" id="ARBA00022490"/>
    </source>
</evidence>
<dbReference type="GO" id="GO:0051225">
    <property type="term" value="P:spindle assembly"/>
    <property type="evidence" value="ECO:0007669"/>
    <property type="project" value="TreeGrafter"/>
</dbReference>
<proteinExistence type="inferred from homology"/>
<dbReference type="HOGENOM" id="CLU_457866_0_0_1"/>
<name>A0A099P788_PICKU</name>
<dbReference type="Proteomes" id="UP000029867">
    <property type="component" value="Unassembled WGS sequence"/>
</dbReference>
<comment type="caution">
    <text evidence="8">The sequence shown here is derived from an EMBL/GenBank/DDBJ whole genome shotgun (WGS) entry which is preliminary data.</text>
</comment>
<keyword evidence="2 5" id="KW-0963">Cytoplasm</keyword>
<gene>
    <name evidence="8" type="ORF">JL09_g770</name>
</gene>
<reference evidence="9" key="1">
    <citation type="journal article" date="2014" name="Microb. Cell Fact.">
        <title>Exploiting Issatchenkia orientalis SD108 for succinic acid production.</title>
        <authorList>
            <person name="Xiao H."/>
            <person name="Shao Z."/>
            <person name="Jiang Y."/>
            <person name="Dole S."/>
            <person name="Zhao H."/>
        </authorList>
    </citation>
    <scope>NUCLEOTIDE SEQUENCE [LARGE SCALE GENOMIC DNA]</scope>
    <source>
        <strain evidence="9">SD108</strain>
    </source>
</reference>
<dbReference type="Pfam" id="PF17681">
    <property type="entry name" value="GCP_N_terminal"/>
    <property type="match status" value="1"/>
</dbReference>
<dbReference type="EMBL" id="JQFK01000004">
    <property type="protein sequence ID" value="KGK40117.1"/>
    <property type="molecule type" value="Genomic_DNA"/>
</dbReference>
<dbReference type="InterPro" id="IPR007259">
    <property type="entry name" value="GCP"/>
</dbReference>
<evidence type="ECO:0000256" key="5">
    <source>
        <dbReference type="RuleBase" id="RU363050"/>
    </source>
</evidence>
<dbReference type="GO" id="GO:0005816">
    <property type="term" value="C:spindle pole body"/>
    <property type="evidence" value="ECO:0007669"/>
    <property type="project" value="UniProtKB-ARBA"/>
</dbReference>
<dbReference type="InterPro" id="IPR041470">
    <property type="entry name" value="GCP_N"/>
</dbReference>
<organism evidence="8 9">
    <name type="scientific">Pichia kudriavzevii</name>
    <name type="common">Yeast</name>
    <name type="synonym">Issatchenkia orientalis</name>
    <dbReference type="NCBI Taxonomy" id="4909"/>
    <lineage>
        <taxon>Eukaryota</taxon>
        <taxon>Fungi</taxon>
        <taxon>Dikarya</taxon>
        <taxon>Ascomycota</taxon>
        <taxon>Saccharomycotina</taxon>
        <taxon>Pichiomycetes</taxon>
        <taxon>Pichiales</taxon>
        <taxon>Pichiaceae</taxon>
        <taxon>Pichia</taxon>
    </lineage>
</organism>
<dbReference type="GO" id="GO:0005874">
    <property type="term" value="C:microtubule"/>
    <property type="evidence" value="ECO:0007669"/>
    <property type="project" value="UniProtKB-KW"/>
</dbReference>
<protein>
    <recommendedName>
        <fullName evidence="5">Spindle pole body component</fullName>
    </recommendedName>
</protein>
<comment type="similarity">
    <text evidence="1 5">Belongs to the TUBGCP family.</text>
</comment>
<dbReference type="GO" id="GO:0000930">
    <property type="term" value="C:gamma-tubulin complex"/>
    <property type="evidence" value="ECO:0007669"/>
    <property type="project" value="UniProtKB-ARBA"/>
</dbReference>
<evidence type="ECO:0000256" key="3">
    <source>
        <dbReference type="ARBA" id="ARBA00022701"/>
    </source>
</evidence>
<dbReference type="InterPro" id="IPR042241">
    <property type="entry name" value="GCP_C_sf"/>
</dbReference>
<feature type="domain" description="Gamma tubulin complex component protein N-terminal" evidence="7">
    <location>
        <begin position="10"/>
        <end position="245"/>
    </location>
</feature>
<evidence type="ECO:0000256" key="4">
    <source>
        <dbReference type="ARBA" id="ARBA00023212"/>
    </source>
</evidence>
<dbReference type="Gene3D" id="1.20.120.1900">
    <property type="entry name" value="Gamma-tubulin complex, C-terminal domain"/>
    <property type="match status" value="1"/>
</dbReference>
<dbReference type="GO" id="GO:0000922">
    <property type="term" value="C:spindle pole"/>
    <property type="evidence" value="ECO:0007669"/>
    <property type="project" value="InterPro"/>
</dbReference>
<dbReference type="GO" id="GO:0007020">
    <property type="term" value="P:microtubule nucleation"/>
    <property type="evidence" value="ECO:0007669"/>
    <property type="project" value="InterPro"/>
</dbReference>
<dbReference type="eggNOG" id="KOG2000">
    <property type="taxonomic scope" value="Eukaryota"/>
</dbReference>
<evidence type="ECO:0000259" key="6">
    <source>
        <dbReference type="Pfam" id="PF04130"/>
    </source>
</evidence>
<dbReference type="InterPro" id="IPR040457">
    <property type="entry name" value="GCP_C"/>
</dbReference>
<dbReference type="GO" id="GO:0051321">
    <property type="term" value="P:meiotic cell cycle"/>
    <property type="evidence" value="ECO:0007669"/>
    <property type="project" value="TreeGrafter"/>
</dbReference>
<dbReference type="PANTHER" id="PTHR19302">
    <property type="entry name" value="GAMMA TUBULIN COMPLEX PROTEIN"/>
    <property type="match status" value="1"/>
</dbReference>
<evidence type="ECO:0000256" key="1">
    <source>
        <dbReference type="ARBA" id="ARBA00010337"/>
    </source>
</evidence>
<dbReference type="PANTHER" id="PTHR19302:SF33">
    <property type="entry name" value="GAMMA-TUBULIN COMPLEX COMPONENT 5"/>
    <property type="match status" value="1"/>
</dbReference>
<dbReference type="GO" id="GO:0000278">
    <property type="term" value="P:mitotic cell cycle"/>
    <property type="evidence" value="ECO:0007669"/>
    <property type="project" value="TreeGrafter"/>
</dbReference>
<keyword evidence="3 5" id="KW-0493">Microtubule</keyword>
<comment type="subcellular location">
    <subcellularLocation>
        <location evidence="5">Cytoplasm</location>
        <location evidence="5">Cytoskeleton</location>
        <location evidence="5">Microtubule organizing center</location>
    </subcellularLocation>
</comment>
<evidence type="ECO:0000313" key="9">
    <source>
        <dbReference type="Proteomes" id="UP000029867"/>
    </source>
</evidence>
<dbReference type="AlphaFoldDB" id="A0A099P788"/>
<sequence length="596" mass="69589">MDMETVEEVVRDTQYLLLGADSRSFQFKTEPLLTVSITYTIRSNSELQHVQDIVQLALIIKKLSLQPLTVFKSDVHAAFLDNINEIVRCFQTELDEIYTNNKPTSLLEVNCKLTDWSVIFKHIYWLNIRCSTLNASDFLSLLFEYSLHGDTLIADHSLRIFNSCKKNYFDLIQSWVLKGSFDSSCIDDSFFITKEKKFNSSKVPSFITNEFALKVYHIGRAIDFIQNYLNHEEWVNDYYCYYCSEDFNQINVELLYKFVIDHLDESILTDFQNEVSYLNRFLLFNQGDLINAIIEKGTLVLNKQASTLSSYQLIDLLKDSIDICSVSCNVPPDVYNRIDARLLNIDIDTSIGWDLFTLDFKLIPPIQYIVSKSYKEYLRVFNFLLKIKHLRRQLSLSWKKSNFNYKKSPHSVHNLKNYQRKFNLIRHQFISFIDTIFSYIENEILIVNFIIFQKNLTPTRINLRNGKLLPVGDSMLNLDDLQRIHNDYILSISRSDLFSNDFNQILYQLIIIVQRFASLAIEFDQSISDIHQLESLNQSTDLSSHISSISLKIDKIMKKLNKDIVTHFENCMNLLIQSLRNSSKSSLISLSHILEV</sequence>
<evidence type="ECO:0000313" key="8">
    <source>
        <dbReference type="EMBL" id="KGK40117.1"/>
    </source>
</evidence>
<dbReference type="GO" id="GO:0031122">
    <property type="term" value="P:cytoplasmic microtubule organization"/>
    <property type="evidence" value="ECO:0007669"/>
    <property type="project" value="TreeGrafter"/>
</dbReference>
<keyword evidence="4 5" id="KW-0206">Cytoskeleton</keyword>
<dbReference type="Pfam" id="PF04130">
    <property type="entry name" value="GCP_C_terminal"/>
    <property type="match status" value="1"/>
</dbReference>